<evidence type="ECO:0000256" key="9">
    <source>
        <dbReference type="ARBA" id="ARBA00022960"/>
    </source>
</evidence>
<evidence type="ECO:0000259" key="14">
    <source>
        <dbReference type="Pfam" id="PF00905"/>
    </source>
</evidence>
<sequence>MRKILLFSIVLISGILLTGRLFYLQILDTSYATLSVNNAIKRVYDYPQRGHIYDRNGSLLVSNQPSYDVMVIPREVKPFDTTEFCGLLKMTKEALKTRLSKAHVYSPRLPSIVIPQLTKSEYAYLQEKMRKYEGFYIQKRSLRDYQVDFGANFLGYIAEVNRSDIEDNPYYQSGDLKGRTGVEKQYEETLRGIKGVKYIQKDRFNRDIGAYKNGSLDTIPEPGKDLTLTIDAELQKYGEELMVNKRGGIIAIEPSTGEILALISAPNYDPSLLVGRQRSANFTKLWYDTIAKPLFDRSLQAEYPPGSPFKTLNALIALQENVVDTQESFACHGGYYYGSRGRKLGCHHHPSPLSMVPGIANSCNAYFANVYRRVIDKYDTPQEGMDRWHNHLASFGLGQYMGTDLPTGRPGYIPDSDYYNRAYEYPKYKWFSTATISNSIGQGEVSLTPIQLANVTATIANRGWYYTPHIVKRIEGQTELIPEKYRTKNVTTIDPANFEPVVEGMFGAYNYGTAAGVQIPGIEICGKTGTAENYTKIDGKRQQLTDHSIFVAFAPKDNPKIAIAVFVENGYWGGRYGGKIASLMIEKHIKGEITRTDLEDWILSHSLEEEYAKPLSGKPFPINDGKKISGKVEKPIL</sequence>
<dbReference type="InterPro" id="IPR012338">
    <property type="entry name" value="Beta-lactam/transpept-like"/>
</dbReference>
<evidence type="ECO:0000256" key="11">
    <source>
        <dbReference type="ARBA" id="ARBA00022989"/>
    </source>
</evidence>
<keyword evidence="17" id="KW-1185">Reference proteome</keyword>
<keyword evidence="6" id="KW-0645">Protease</keyword>
<dbReference type="Gene3D" id="3.40.710.10">
    <property type="entry name" value="DD-peptidase/beta-lactamase superfamily"/>
    <property type="match status" value="1"/>
</dbReference>
<keyword evidence="11" id="KW-1133">Transmembrane helix</keyword>
<evidence type="ECO:0000256" key="12">
    <source>
        <dbReference type="ARBA" id="ARBA00023136"/>
    </source>
</evidence>
<name>A0A4Q0NQR1_9FLAO</name>
<reference evidence="16 17" key="1">
    <citation type="submission" date="2018-07" db="EMBL/GenBank/DDBJ databases">
        <title>Leeuwenhoekiella genomics.</title>
        <authorList>
            <person name="Tahon G."/>
            <person name="Willems A."/>
        </authorList>
    </citation>
    <scope>NUCLEOTIDE SEQUENCE [LARGE SCALE GENOMIC DNA]</scope>
    <source>
        <strain evidence="16 17">R-50232</strain>
    </source>
</reference>
<dbReference type="InterPro" id="IPR050515">
    <property type="entry name" value="Beta-lactam/transpept"/>
</dbReference>
<comment type="subcellular location">
    <subcellularLocation>
        <location evidence="2">Cell membrane</location>
    </subcellularLocation>
    <subcellularLocation>
        <location evidence="1">Membrane</location>
        <topology evidence="1">Single-pass membrane protein</topology>
    </subcellularLocation>
</comment>
<evidence type="ECO:0000256" key="4">
    <source>
        <dbReference type="ARBA" id="ARBA00022519"/>
    </source>
</evidence>
<keyword evidence="9" id="KW-0133">Cell shape</keyword>
<feature type="domain" description="Penicillin-binding protein transpeptidase" evidence="14">
    <location>
        <begin position="247"/>
        <end position="581"/>
    </location>
</feature>
<dbReference type="SUPFAM" id="SSF56601">
    <property type="entry name" value="beta-lactamase/transpeptidase-like"/>
    <property type="match status" value="1"/>
</dbReference>
<feature type="domain" description="Penicillin-binding protein dimerisation" evidence="15">
    <location>
        <begin position="46"/>
        <end position="208"/>
    </location>
</feature>
<dbReference type="NCBIfam" id="TIGR03423">
    <property type="entry name" value="pbp2_mrdA"/>
    <property type="match status" value="1"/>
</dbReference>
<accession>A0A4Q0NQR1</accession>
<dbReference type="PANTHER" id="PTHR30627:SF2">
    <property type="entry name" value="PEPTIDOGLYCAN D,D-TRANSPEPTIDASE MRDA"/>
    <property type="match status" value="1"/>
</dbReference>
<dbReference type="Pfam" id="PF00905">
    <property type="entry name" value="Transpeptidase"/>
    <property type="match status" value="1"/>
</dbReference>
<dbReference type="GO" id="GO:0006508">
    <property type="term" value="P:proteolysis"/>
    <property type="evidence" value="ECO:0007669"/>
    <property type="project" value="UniProtKB-KW"/>
</dbReference>
<gene>
    <name evidence="16" type="ORF">DSM04_106189</name>
</gene>
<dbReference type="Pfam" id="PF03717">
    <property type="entry name" value="PBP_dimer"/>
    <property type="match status" value="1"/>
</dbReference>
<evidence type="ECO:0000313" key="17">
    <source>
        <dbReference type="Proteomes" id="UP000289821"/>
    </source>
</evidence>
<dbReference type="GO" id="GO:0005886">
    <property type="term" value="C:plasma membrane"/>
    <property type="evidence" value="ECO:0007669"/>
    <property type="project" value="UniProtKB-SubCell"/>
</dbReference>
<dbReference type="GO" id="GO:0071972">
    <property type="term" value="F:peptidoglycan L,D-transpeptidase activity"/>
    <property type="evidence" value="ECO:0007669"/>
    <property type="project" value="TreeGrafter"/>
</dbReference>
<dbReference type="InterPro" id="IPR017790">
    <property type="entry name" value="Penicillin-binding_protein_2"/>
</dbReference>
<keyword evidence="5" id="KW-0121">Carboxypeptidase</keyword>
<evidence type="ECO:0000256" key="2">
    <source>
        <dbReference type="ARBA" id="ARBA00004236"/>
    </source>
</evidence>
<keyword evidence="7" id="KW-0812">Transmembrane</keyword>
<dbReference type="EMBL" id="QOVI01000006">
    <property type="protein sequence ID" value="RXG12706.1"/>
    <property type="molecule type" value="Genomic_DNA"/>
</dbReference>
<evidence type="ECO:0000256" key="1">
    <source>
        <dbReference type="ARBA" id="ARBA00004167"/>
    </source>
</evidence>
<dbReference type="GO" id="GO:0008360">
    <property type="term" value="P:regulation of cell shape"/>
    <property type="evidence" value="ECO:0007669"/>
    <property type="project" value="UniProtKB-KW"/>
</dbReference>
<evidence type="ECO:0000256" key="7">
    <source>
        <dbReference type="ARBA" id="ARBA00022692"/>
    </source>
</evidence>
<evidence type="ECO:0000256" key="13">
    <source>
        <dbReference type="ARBA" id="ARBA00023316"/>
    </source>
</evidence>
<evidence type="ECO:0000313" key="16">
    <source>
        <dbReference type="EMBL" id="RXG12706.1"/>
    </source>
</evidence>
<evidence type="ECO:0000256" key="6">
    <source>
        <dbReference type="ARBA" id="ARBA00022670"/>
    </source>
</evidence>
<dbReference type="InterPro" id="IPR005311">
    <property type="entry name" value="PBP_dimer"/>
</dbReference>
<evidence type="ECO:0000259" key="15">
    <source>
        <dbReference type="Pfam" id="PF03717"/>
    </source>
</evidence>
<keyword evidence="8" id="KW-0378">Hydrolase</keyword>
<proteinExistence type="predicted"/>
<dbReference type="Gene3D" id="3.90.1310.10">
    <property type="entry name" value="Penicillin-binding protein 2a (Domain 2)"/>
    <property type="match status" value="1"/>
</dbReference>
<dbReference type="InterPro" id="IPR001460">
    <property type="entry name" value="PCN-bd_Tpept"/>
</dbReference>
<keyword evidence="12" id="KW-0472">Membrane</keyword>
<dbReference type="GO" id="GO:0009002">
    <property type="term" value="F:serine-type D-Ala-D-Ala carboxypeptidase activity"/>
    <property type="evidence" value="ECO:0007669"/>
    <property type="project" value="InterPro"/>
</dbReference>
<dbReference type="SUPFAM" id="SSF56519">
    <property type="entry name" value="Penicillin binding protein dimerisation domain"/>
    <property type="match status" value="1"/>
</dbReference>
<evidence type="ECO:0000256" key="3">
    <source>
        <dbReference type="ARBA" id="ARBA00022475"/>
    </source>
</evidence>
<dbReference type="GO" id="GO:0009252">
    <property type="term" value="P:peptidoglycan biosynthetic process"/>
    <property type="evidence" value="ECO:0007669"/>
    <property type="project" value="UniProtKB-KW"/>
</dbReference>
<dbReference type="Proteomes" id="UP000289821">
    <property type="component" value="Unassembled WGS sequence"/>
</dbReference>
<keyword evidence="3" id="KW-1003">Cell membrane</keyword>
<organism evidence="16 17">
    <name type="scientific">Leeuwenhoekiella aestuarii</name>
    <dbReference type="NCBI Taxonomy" id="2249426"/>
    <lineage>
        <taxon>Bacteria</taxon>
        <taxon>Pseudomonadati</taxon>
        <taxon>Bacteroidota</taxon>
        <taxon>Flavobacteriia</taxon>
        <taxon>Flavobacteriales</taxon>
        <taxon>Flavobacteriaceae</taxon>
        <taxon>Leeuwenhoekiella</taxon>
    </lineage>
</organism>
<dbReference type="GO" id="GO:0008658">
    <property type="term" value="F:penicillin binding"/>
    <property type="evidence" value="ECO:0007669"/>
    <property type="project" value="InterPro"/>
</dbReference>
<evidence type="ECO:0000256" key="10">
    <source>
        <dbReference type="ARBA" id="ARBA00022984"/>
    </source>
</evidence>
<dbReference type="AlphaFoldDB" id="A0A4Q0NQR1"/>
<dbReference type="GO" id="GO:0071555">
    <property type="term" value="P:cell wall organization"/>
    <property type="evidence" value="ECO:0007669"/>
    <property type="project" value="UniProtKB-KW"/>
</dbReference>
<keyword evidence="10" id="KW-0573">Peptidoglycan synthesis</keyword>
<evidence type="ECO:0000256" key="8">
    <source>
        <dbReference type="ARBA" id="ARBA00022801"/>
    </source>
</evidence>
<dbReference type="PANTHER" id="PTHR30627">
    <property type="entry name" value="PEPTIDOGLYCAN D,D-TRANSPEPTIDASE"/>
    <property type="match status" value="1"/>
</dbReference>
<dbReference type="Gene3D" id="3.30.1390.30">
    <property type="entry name" value="Penicillin-binding protein 2a, domain 3"/>
    <property type="match status" value="1"/>
</dbReference>
<dbReference type="RefSeq" id="WP_128762361.1">
    <property type="nucleotide sequence ID" value="NZ_QOVI01000006.1"/>
</dbReference>
<dbReference type="InterPro" id="IPR036138">
    <property type="entry name" value="PBP_dimer_sf"/>
</dbReference>
<keyword evidence="4" id="KW-0997">Cell inner membrane</keyword>
<keyword evidence="13" id="KW-0961">Cell wall biogenesis/degradation</keyword>
<evidence type="ECO:0000256" key="5">
    <source>
        <dbReference type="ARBA" id="ARBA00022645"/>
    </source>
</evidence>
<comment type="caution">
    <text evidence="16">The sequence shown here is derived from an EMBL/GenBank/DDBJ whole genome shotgun (WGS) entry which is preliminary data.</text>
</comment>
<protein>
    <submittedName>
        <fullName evidence="16">Penicillin-binding protein 2</fullName>
    </submittedName>
</protein>